<dbReference type="PROSITE" id="PS50157">
    <property type="entry name" value="ZINC_FINGER_C2H2_2"/>
    <property type="match status" value="1"/>
</dbReference>
<organism evidence="4 5">
    <name type="scientific">Colletotrichum phormii</name>
    <dbReference type="NCBI Taxonomy" id="359342"/>
    <lineage>
        <taxon>Eukaryota</taxon>
        <taxon>Fungi</taxon>
        <taxon>Dikarya</taxon>
        <taxon>Ascomycota</taxon>
        <taxon>Pezizomycotina</taxon>
        <taxon>Sordariomycetes</taxon>
        <taxon>Hypocreomycetidae</taxon>
        <taxon>Glomerellales</taxon>
        <taxon>Glomerellaceae</taxon>
        <taxon>Colletotrichum</taxon>
        <taxon>Colletotrichum acutatum species complex</taxon>
    </lineage>
</organism>
<evidence type="ECO:0000256" key="2">
    <source>
        <dbReference type="SAM" id="MobiDB-lite"/>
    </source>
</evidence>
<keyword evidence="5" id="KW-1185">Reference proteome</keyword>
<dbReference type="PROSITE" id="PS00028">
    <property type="entry name" value="ZINC_FINGER_C2H2_1"/>
    <property type="match status" value="1"/>
</dbReference>
<feature type="region of interest" description="Disordered" evidence="2">
    <location>
        <begin position="246"/>
        <end position="324"/>
    </location>
</feature>
<sequence>MDAGRHNVQAVNPEAPSLHRERLSRFLNDKGGPITLSVVAPDTSERKRRAQAEIDGIFAGLTYLDKLKESQDPPDATPQPQQRTLDKDLVLDDIGRRSGSQGSSFNSTAQPRHTQSSTDKIQQAWTNLRGLRKGVESQYERLQSLASSSSSESVRGLPGIYENARGMSKMGILAHRDALDFVIPDTLAEIVAFTSVSYLITNILLQRGRIVETNPLVDLQRWGDCIPDIDNRNAFASFALEMWPSDHPRTITNEGEGGHDDKASHRSGQKQHASMGGMIPGPQLPYPQFTQQEGHQGSFPGEFPNPSSPPWREQELSQGSPSFLTLDRWPTQGLDLEWLENLQSTDTASFFQEDPSHLGRSNYPAEGLESNFCHSFSASGVDLIDLETSPSGLSLEHLPTRALLPISSPPMPASLPPAVQDASVGLNVEGDNIDFANTKHDSSNLGVNPGYASMVSAVLAFSQDIGDFFYRLSGCGKTVRGSRRGSAYASQRSKAEKRLRKEVLDPMKKSWSSNAVFLALLSVAKSFVVLGSLGTLEDVQDYLVAISREIIEPGHGHENFVRLIHRSTRAHPQGTKAPTQSNTDMTEEHPPLLTHQSEIHPEQAHQCSSCKRPFTTSSGLWKHRQKEHEKDVPKIDCSYTGCGYVAIRLDLVRLHWKRKHKEETLPSDLKPRFRGKGRRRGS</sequence>
<dbReference type="RefSeq" id="XP_060444932.1">
    <property type="nucleotide sequence ID" value="XM_060588998.1"/>
</dbReference>
<dbReference type="Proteomes" id="UP001243989">
    <property type="component" value="Unassembled WGS sequence"/>
</dbReference>
<evidence type="ECO:0000313" key="4">
    <source>
        <dbReference type="EMBL" id="KAK1636325.1"/>
    </source>
</evidence>
<evidence type="ECO:0000313" key="5">
    <source>
        <dbReference type="Proteomes" id="UP001243989"/>
    </source>
</evidence>
<name>A0AAJ0EGU6_9PEZI</name>
<keyword evidence="1" id="KW-0863">Zinc-finger</keyword>
<evidence type="ECO:0000256" key="1">
    <source>
        <dbReference type="PROSITE-ProRule" id="PRU00042"/>
    </source>
</evidence>
<dbReference type="InterPro" id="IPR036236">
    <property type="entry name" value="Znf_C2H2_sf"/>
</dbReference>
<comment type="caution">
    <text evidence="4">The sequence shown here is derived from an EMBL/GenBank/DDBJ whole genome shotgun (WGS) entry which is preliminary data.</text>
</comment>
<dbReference type="EMBL" id="JAHMHQ010000011">
    <property type="protein sequence ID" value="KAK1636325.1"/>
    <property type="molecule type" value="Genomic_DNA"/>
</dbReference>
<keyword evidence="1" id="KW-0862">Zinc</keyword>
<feature type="domain" description="C2H2-type" evidence="3">
    <location>
        <begin position="605"/>
        <end position="633"/>
    </location>
</feature>
<proteinExistence type="predicted"/>
<dbReference type="AlphaFoldDB" id="A0AAJ0EGU6"/>
<dbReference type="SUPFAM" id="SSF57667">
    <property type="entry name" value="beta-beta-alpha zinc fingers"/>
    <property type="match status" value="1"/>
</dbReference>
<accession>A0AAJ0EGU6</accession>
<dbReference type="SMART" id="SM00355">
    <property type="entry name" value="ZnF_C2H2"/>
    <property type="match status" value="2"/>
</dbReference>
<reference evidence="4" key="1">
    <citation type="submission" date="2021-06" db="EMBL/GenBank/DDBJ databases">
        <title>Comparative genomics, transcriptomics and evolutionary studies reveal genomic signatures of adaptation to plant cell wall in hemibiotrophic fungi.</title>
        <authorList>
            <consortium name="DOE Joint Genome Institute"/>
            <person name="Baroncelli R."/>
            <person name="Diaz J.F."/>
            <person name="Benocci T."/>
            <person name="Peng M."/>
            <person name="Battaglia E."/>
            <person name="Haridas S."/>
            <person name="Andreopoulos W."/>
            <person name="Labutti K."/>
            <person name="Pangilinan J."/>
            <person name="Floch G.L."/>
            <person name="Makela M.R."/>
            <person name="Henrissat B."/>
            <person name="Grigoriev I.V."/>
            <person name="Crouch J.A."/>
            <person name="De Vries R.P."/>
            <person name="Sukno S.A."/>
            <person name="Thon M.R."/>
        </authorList>
    </citation>
    <scope>NUCLEOTIDE SEQUENCE</scope>
    <source>
        <strain evidence="4">CBS 102054</strain>
    </source>
</reference>
<dbReference type="InterPro" id="IPR013087">
    <property type="entry name" value="Znf_C2H2_type"/>
</dbReference>
<feature type="region of interest" description="Disordered" evidence="2">
    <location>
        <begin position="96"/>
        <end position="120"/>
    </location>
</feature>
<feature type="compositionally biased region" description="Polar residues" evidence="2">
    <location>
        <begin position="98"/>
        <end position="120"/>
    </location>
</feature>
<keyword evidence="1" id="KW-0479">Metal-binding</keyword>
<dbReference type="Gene3D" id="3.30.160.60">
    <property type="entry name" value="Classic Zinc Finger"/>
    <property type="match status" value="1"/>
</dbReference>
<feature type="region of interest" description="Disordered" evidence="2">
    <location>
        <begin position="25"/>
        <end position="47"/>
    </location>
</feature>
<gene>
    <name evidence="4" type="ORF">BDP81DRAFT_407040</name>
</gene>
<evidence type="ECO:0000259" key="3">
    <source>
        <dbReference type="PROSITE" id="PS50157"/>
    </source>
</evidence>
<dbReference type="GO" id="GO:0008270">
    <property type="term" value="F:zinc ion binding"/>
    <property type="evidence" value="ECO:0007669"/>
    <property type="project" value="UniProtKB-KW"/>
</dbReference>
<dbReference type="GeneID" id="85473860"/>
<protein>
    <recommendedName>
        <fullName evidence="3">C2H2-type domain-containing protein</fullName>
    </recommendedName>
</protein>